<dbReference type="AlphaFoldDB" id="A0A4R4E5R2"/>
<reference evidence="3 4" key="1">
    <citation type="submission" date="2019-03" db="EMBL/GenBank/DDBJ databases">
        <authorList>
            <person name="Kim M.K.M."/>
        </authorList>
    </citation>
    <scope>NUCLEOTIDE SEQUENCE [LARGE SCALE GENOMIC DNA]</scope>
    <source>
        <strain evidence="3 4">17J68-15</strain>
    </source>
</reference>
<dbReference type="Proteomes" id="UP000295164">
    <property type="component" value="Unassembled WGS sequence"/>
</dbReference>
<dbReference type="InterPro" id="IPR051218">
    <property type="entry name" value="Sec_MonoDiacylglyc_Lipase"/>
</dbReference>
<dbReference type="PANTHER" id="PTHR45856:SF11">
    <property type="entry name" value="FUNGAL LIPASE-LIKE DOMAIN-CONTAINING PROTEIN"/>
    <property type="match status" value="1"/>
</dbReference>
<feature type="signal peptide" evidence="1">
    <location>
        <begin position="1"/>
        <end position="19"/>
    </location>
</feature>
<evidence type="ECO:0000256" key="1">
    <source>
        <dbReference type="SAM" id="SignalP"/>
    </source>
</evidence>
<dbReference type="OrthoDB" id="927373at2"/>
<dbReference type="Pfam" id="PF01764">
    <property type="entry name" value="Lipase_3"/>
    <property type="match status" value="1"/>
</dbReference>
<gene>
    <name evidence="3" type="ORF">E0486_03170</name>
</gene>
<dbReference type="PANTHER" id="PTHR45856">
    <property type="entry name" value="ALPHA/BETA-HYDROLASES SUPERFAMILY PROTEIN"/>
    <property type="match status" value="1"/>
</dbReference>
<accession>A0A4R4E5R2</accession>
<feature type="chain" id="PRO_5020351364" evidence="1">
    <location>
        <begin position="20"/>
        <end position="364"/>
    </location>
</feature>
<name>A0A4R4E5R2_9BACT</name>
<dbReference type="InterPro" id="IPR002921">
    <property type="entry name" value="Fungal_lipase-type"/>
</dbReference>
<dbReference type="InterPro" id="IPR029058">
    <property type="entry name" value="AB_hydrolase_fold"/>
</dbReference>
<dbReference type="SUPFAM" id="SSF53474">
    <property type="entry name" value="alpha/beta-Hydrolases"/>
    <property type="match status" value="1"/>
</dbReference>
<dbReference type="CDD" id="cd00519">
    <property type="entry name" value="Lipase_3"/>
    <property type="match status" value="1"/>
</dbReference>
<evidence type="ECO:0000259" key="2">
    <source>
        <dbReference type="Pfam" id="PF01764"/>
    </source>
</evidence>
<sequence length="364" mass="40420">MKNILSVFLLLFTALGAAAQMHPGFDAAEYRDLLALNFGRYDSLQKAIGAPVAYRKTYTSPVMGLDNRWTLYERTDGHAAVIAVRGTVASQKSWLANIYSVMQPAQGHLQLNDSVGADYRLAESADAAVHTGWLIALVALAPDIERQILALHAKGVRAIYVSGHSQGGAIAYLLRSWLYYRTVAGALPADITYKTYCSAAPKPGNLVYAYDYEFINRGGWAFNVINAADWVPETPVTVQQLSDLNPLNPLTDLHHMLRRQKLPVRLYAAMVYGKITRKSRKAAGTYKKYLGRKVGRSVRKILPGLQLPGAVPALNYMRAGTPVVLQPDSAYFARFPNDPDKGYGVWTHHLFDAYLYLLQKDYLH</sequence>
<keyword evidence="1" id="KW-0732">Signal</keyword>
<evidence type="ECO:0000313" key="3">
    <source>
        <dbReference type="EMBL" id="TCZ74090.1"/>
    </source>
</evidence>
<proteinExistence type="predicted"/>
<feature type="domain" description="Fungal lipase-type" evidence="2">
    <location>
        <begin position="81"/>
        <end position="237"/>
    </location>
</feature>
<dbReference type="Gene3D" id="3.40.50.1820">
    <property type="entry name" value="alpha/beta hydrolase"/>
    <property type="match status" value="1"/>
</dbReference>
<dbReference type="GO" id="GO:0006629">
    <property type="term" value="P:lipid metabolic process"/>
    <property type="evidence" value="ECO:0007669"/>
    <property type="project" value="InterPro"/>
</dbReference>
<organism evidence="3 4">
    <name type="scientific">Flaviaesturariibacter aridisoli</name>
    <dbReference type="NCBI Taxonomy" id="2545761"/>
    <lineage>
        <taxon>Bacteria</taxon>
        <taxon>Pseudomonadati</taxon>
        <taxon>Bacteroidota</taxon>
        <taxon>Chitinophagia</taxon>
        <taxon>Chitinophagales</taxon>
        <taxon>Chitinophagaceae</taxon>
        <taxon>Flaviaestuariibacter</taxon>
    </lineage>
</organism>
<dbReference type="EMBL" id="SKFH01000003">
    <property type="protein sequence ID" value="TCZ74090.1"/>
    <property type="molecule type" value="Genomic_DNA"/>
</dbReference>
<comment type="caution">
    <text evidence="3">The sequence shown here is derived from an EMBL/GenBank/DDBJ whole genome shotgun (WGS) entry which is preliminary data.</text>
</comment>
<protein>
    <submittedName>
        <fullName evidence="3">Lipase family protein</fullName>
    </submittedName>
</protein>
<dbReference type="RefSeq" id="WP_131850689.1">
    <property type="nucleotide sequence ID" value="NZ_SKFH01000003.1"/>
</dbReference>
<evidence type="ECO:0000313" key="4">
    <source>
        <dbReference type="Proteomes" id="UP000295164"/>
    </source>
</evidence>
<keyword evidence="4" id="KW-1185">Reference proteome</keyword>